<sequence>ALRSKYHLAADKYDEFYSKLVRPKLADFLNDERKRG</sequence>
<comment type="caution">
    <text evidence="1">The sequence shown here is derived from an EMBL/GenBank/DDBJ whole genome shotgun (WGS) entry which is preliminary data.</text>
</comment>
<keyword evidence="2" id="KW-1185">Reference proteome</keyword>
<dbReference type="AlphaFoldDB" id="A0A816HPP0"/>
<dbReference type="Proteomes" id="UP000663828">
    <property type="component" value="Unassembled WGS sequence"/>
</dbReference>
<accession>A0A816HPP0</accession>
<dbReference type="EMBL" id="CAJNOR010019952">
    <property type="protein sequence ID" value="CAF1690097.1"/>
    <property type="molecule type" value="Genomic_DNA"/>
</dbReference>
<feature type="non-terminal residue" evidence="1">
    <location>
        <position position="1"/>
    </location>
</feature>
<evidence type="ECO:0000313" key="1">
    <source>
        <dbReference type="EMBL" id="CAF1690097.1"/>
    </source>
</evidence>
<gene>
    <name evidence="1" type="ORF">XAT740_LOCUS63593</name>
</gene>
<feature type="non-terminal residue" evidence="1">
    <location>
        <position position="36"/>
    </location>
</feature>
<evidence type="ECO:0000313" key="2">
    <source>
        <dbReference type="Proteomes" id="UP000663828"/>
    </source>
</evidence>
<protein>
    <submittedName>
        <fullName evidence="1">Uncharacterized protein</fullName>
    </submittedName>
</protein>
<organism evidence="1 2">
    <name type="scientific">Adineta ricciae</name>
    <name type="common">Rotifer</name>
    <dbReference type="NCBI Taxonomy" id="249248"/>
    <lineage>
        <taxon>Eukaryota</taxon>
        <taxon>Metazoa</taxon>
        <taxon>Spiralia</taxon>
        <taxon>Gnathifera</taxon>
        <taxon>Rotifera</taxon>
        <taxon>Eurotatoria</taxon>
        <taxon>Bdelloidea</taxon>
        <taxon>Adinetida</taxon>
        <taxon>Adinetidae</taxon>
        <taxon>Adineta</taxon>
    </lineage>
</organism>
<name>A0A816HPP0_ADIRI</name>
<reference evidence="1" key="1">
    <citation type="submission" date="2021-02" db="EMBL/GenBank/DDBJ databases">
        <authorList>
            <person name="Nowell W R."/>
        </authorList>
    </citation>
    <scope>NUCLEOTIDE SEQUENCE</scope>
</reference>
<proteinExistence type="predicted"/>